<dbReference type="RefSeq" id="WP_390361363.1">
    <property type="nucleotide sequence ID" value="NZ_JBHTKJ010000018.1"/>
</dbReference>
<accession>A0ABW3LMD0</accession>
<feature type="transmembrane region" description="Helical" evidence="1">
    <location>
        <begin position="197"/>
        <end position="219"/>
    </location>
</feature>
<feature type="transmembrane region" description="Helical" evidence="1">
    <location>
        <begin position="85"/>
        <end position="103"/>
    </location>
</feature>
<proteinExistence type="predicted"/>
<keyword evidence="1" id="KW-0812">Transmembrane</keyword>
<evidence type="ECO:0000313" key="2">
    <source>
        <dbReference type="EMBL" id="MFD1038409.1"/>
    </source>
</evidence>
<evidence type="ECO:0000313" key="3">
    <source>
        <dbReference type="Proteomes" id="UP001597040"/>
    </source>
</evidence>
<reference evidence="3" key="1">
    <citation type="journal article" date="2019" name="Int. J. Syst. Evol. Microbiol.">
        <title>The Global Catalogue of Microorganisms (GCM) 10K type strain sequencing project: providing services to taxonomists for standard genome sequencing and annotation.</title>
        <authorList>
            <consortium name="The Broad Institute Genomics Platform"/>
            <consortium name="The Broad Institute Genome Sequencing Center for Infectious Disease"/>
            <person name="Wu L."/>
            <person name="Ma J."/>
        </authorList>
    </citation>
    <scope>NUCLEOTIDE SEQUENCE [LARGE SCALE GENOMIC DNA]</scope>
    <source>
        <strain evidence="3">CCUG 56754</strain>
    </source>
</reference>
<feature type="transmembrane region" description="Helical" evidence="1">
    <location>
        <begin position="240"/>
        <end position="257"/>
    </location>
</feature>
<feature type="transmembrane region" description="Helical" evidence="1">
    <location>
        <begin position="31"/>
        <end position="48"/>
    </location>
</feature>
<feature type="transmembrane region" description="Helical" evidence="1">
    <location>
        <begin position="123"/>
        <end position="149"/>
    </location>
</feature>
<organism evidence="2 3">
    <name type="scientific">Virgibacillus byunsanensis</name>
    <dbReference type="NCBI Taxonomy" id="570945"/>
    <lineage>
        <taxon>Bacteria</taxon>
        <taxon>Bacillati</taxon>
        <taxon>Bacillota</taxon>
        <taxon>Bacilli</taxon>
        <taxon>Bacillales</taxon>
        <taxon>Bacillaceae</taxon>
        <taxon>Virgibacillus</taxon>
    </lineage>
</organism>
<sequence length="450" mass="50321">MSIKIFRPASVLLMGFSSLLFELTHLSIFEFFVRFFALIAILSFLPYLTKVPKILIISLLGVSSILYVVNGSLYEGFIGLNMNATILMIFIFVPLLSIPIKFGDYLTQINNVLTKYMKSTIRLYLFIKFSVLGVGSIMGMGTVPLIYHLTNTKVVRLYQPLQISAIGRGFSLSFLWSPYYISIAFMISYYNVNWIEIAPFGLVFTLLGTIVGVILLRKYNQKLEVSLDRNYDGKKAKKKLLELVSIIALITFVSIIIDSQVDQSMLTVISLVAIITSFIWSLFFQSFKSYLQSLYQFTQERVPAMGNELSLFIAAGVIGHAILISGADQLMMIFLDTVGVTHTLVVIPVVSMVILVFSYIGVLSIVPITVVTIALSASPLYMDDHLILALGTLLIWSITVVSSPFSGVNLLMASLTKKNPFEYGLKLNLKFSIVFWITGYLALVVIYYLI</sequence>
<name>A0ABW3LMD0_9BACI</name>
<comment type="caution">
    <text evidence="2">The sequence shown here is derived from an EMBL/GenBank/DDBJ whole genome shotgun (WGS) entry which is preliminary data.</text>
</comment>
<feature type="transmembrane region" description="Helical" evidence="1">
    <location>
        <begin position="263"/>
        <end position="284"/>
    </location>
</feature>
<feature type="transmembrane region" description="Helical" evidence="1">
    <location>
        <begin position="431"/>
        <end position="449"/>
    </location>
</feature>
<protein>
    <submittedName>
        <fullName evidence="2">Uncharacterized protein</fullName>
    </submittedName>
</protein>
<gene>
    <name evidence="2" type="ORF">ACFQ3N_08350</name>
</gene>
<feature type="transmembrane region" description="Helical" evidence="1">
    <location>
        <begin position="305"/>
        <end position="325"/>
    </location>
</feature>
<keyword evidence="3" id="KW-1185">Reference proteome</keyword>
<feature type="transmembrane region" description="Helical" evidence="1">
    <location>
        <begin position="54"/>
        <end position="73"/>
    </location>
</feature>
<dbReference type="EMBL" id="JBHTKJ010000018">
    <property type="protein sequence ID" value="MFD1038409.1"/>
    <property type="molecule type" value="Genomic_DNA"/>
</dbReference>
<dbReference type="Proteomes" id="UP001597040">
    <property type="component" value="Unassembled WGS sequence"/>
</dbReference>
<keyword evidence="1" id="KW-0472">Membrane</keyword>
<evidence type="ECO:0000256" key="1">
    <source>
        <dbReference type="SAM" id="Phobius"/>
    </source>
</evidence>
<keyword evidence="1" id="KW-1133">Transmembrane helix</keyword>
<feature type="transmembrane region" description="Helical" evidence="1">
    <location>
        <begin position="387"/>
        <end position="411"/>
    </location>
</feature>
<feature type="transmembrane region" description="Helical" evidence="1">
    <location>
        <begin position="345"/>
        <end position="375"/>
    </location>
</feature>